<keyword evidence="3 6" id="KW-0812">Transmembrane</keyword>
<protein>
    <submittedName>
        <fullName evidence="7">AI-2E family transporter</fullName>
    </submittedName>
</protein>
<name>A0A971M5B3_9BACT</name>
<organism evidence="7 8">
    <name type="scientific">Syntrophorhabdus aromaticivorans</name>
    <dbReference type="NCBI Taxonomy" id="328301"/>
    <lineage>
        <taxon>Bacteria</taxon>
        <taxon>Pseudomonadati</taxon>
        <taxon>Thermodesulfobacteriota</taxon>
        <taxon>Syntrophorhabdia</taxon>
        <taxon>Syntrophorhabdales</taxon>
        <taxon>Syntrophorhabdaceae</taxon>
        <taxon>Syntrophorhabdus</taxon>
    </lineage>
</organism>
<dbReference type="GO" id="GO:0016020">
    <property type="term" value="C:membrane"/>
    <property type="evidence" value="ECO:0007669"/>
    <property type="project" value="UniProtKB-SubCell"/>
</dbReference>
<comment type="similarity">
    <text evidence="2">Belongs to the autoinducer-2 exporter (AI-2E) (TC 2.A.86) family.</text>
</comment>
<evidence type="ECO:0000256" key="3">
    <source>
        <dbReference type="ARBA" id="ARBA00022692"/>
    </source>
</evidence>
<dbReference type="InterPro" id="IPR002549">
    <property type="entry name" value="AI-2E-like"/>
</dbReference>
<reference evidence="7" key="1">
    <citation type="journal article" date="2020" name="Biotechnol. Biofuels">
        <title>New insights from the biogas microbiome by comprehensive genome-resolved metagenomics of nearly 1600 species originating from multiple anaerobic digesters.</title>
        <authorList>
            <person name="Campanaro S."/>
            <person name="Treu L."/>
            <person name="Rodriguez-R L.M."/>
            <person name="Kovalovszki A."/>
            <person name="Ziels R.M."/>
            <person name="Maus I."/>
            <person name="Zhu X."/>
            <person name="Kougias P.G."/>
            <person name="Basile A."/>
            <person name="Luo G."/>
            <person name="Schluter A."/>
            <person name="Konstantinidis K.T."/>
            <person name="Angelidaki I."/>
        </authorList>
    </citation>
    <scope>NUCLEOTIDE SEQUENCE</scope>
    <source>
        <strain evidence="7">AS06rmzACSIP_7</strain>
    </source>
</reference>
<comment type="caution">
    <text evidence="7">The sequence shown here is derived from an EMBL/GenBank/DDBJ whole genome shotgun (WGS) entry which is preliminary data.</text>
</comment>
<feature type="transmembrane region" description="Helical" evidence="6">
    <location>
        <begin position="269"/>
        <end position="287"/>
    </location>
</feature>
<accession>A0A971M5B3</accession>
<feature type="transmembrane region" description="Helical" evidence="6">
    <location>
        <begin position="7"/>
        <end position="26"/>
    </location>
</feature>
<dbReference type="AlphaFoldDB" id="A0A971M5B3"/>
<dbReference type="PANTHER" id="PTHR21716:SF4">
    <property type="entry name" value="TRANSMEMBRANE PROTEIN 245"/>
    <property type="match status" value="1"/>
</dbReference>
<keyword evidence="4 6" id="KW-1133">Transmembrane helix</keyword>
<evidence type="ECO:0000256" key="5">
    <source>
        <dbReference type="ARBA" id="ARBA00023136"/>
    </source>
</evidence>
<feature type="transmembrane region" description="Helical" evidence="6">
    <location>
        <begin position="307"/>
        <end position="334"/>
    </location>
</feature>
<comment type="subcellular location">
    <subcellularLocation>
        <location evidence="1">Membrane</location>
        <topology evidence="1">Multi-pass membrane protein</topology>
    </subcellularLocation>
</comment>
<feature type="transmembrane region" description="Helical" evidence="6">
    <location>
        <begin position="236"/>
        <end position="257"/>
    </location>
</feature>
<evidence type="ECO:0000313" key="7">
    <source>
        <dbReference type="EMBL" id="NLW35411.1"/>
    </source>
</evidence>
<gene>
    <name evidence="7" type="ORF">GXY80_08015</name>
</gene>
<evidence type="ECO:0000256" key="1">
    <source>
        <dbReference type="ARBA" id="ARBA00004141"/>
    </source>
</evidence>
<dbReference type="Proteomes" id="UP000777265">
    <property type="component" value="Unassembled WGS sequence"/>
</dbReference>
<reference evidence="7" key="2">
    <citation type="submission" date="2020-01" db="EMBL/GenBank/DDBJ databases">
        <authorList>
            <person name="Campanaro S."/>
        </authorList>
    </citation>
    <scope>NUCLEOTIDE SEQUENCE</scope>
    <source>
        <strain evidence="7">AS06rmzACSIP_7</strain>
    </source>
</reference>
<dbReference type="PANTHER" id="PTHR21716">
    <property type="entry name" value="TRANSMEMBRANE PROTEIN"/>
    <property type="match status" value="1"/>
</dbReference>
<evidence type="ECO:0000256" key="6">
    <source>
        <dbReference type="SAM" id="Phobius"/>
    </source>
</evidence>
<feature type="transmembrane region" description="Helical" evidence="6">
    <location>
        <begin position="58"/>
        <end position="79"/>
    </location>
</feature>
<sequence>MPSKRFYTLTLLFLLAVLGYLSYQIFRTFLSPIAWAMVLSIVFYPVFSFLLRWVKWKPLASLITLVFIIVLLLGPFSYFSYLLSQEIRSLIDASTSGQFDPVGSILHNPKIRVIIDKVLLLLNVSQADLEKTLVENLSHFGKSLLGSLTGGLGNVASAITDFIFMILSTFFFLEGGSEFVEGINKYIPFSKKQKDRLFKQTRDIIVSTIYGGVTVAIVQATFGGIAFSILGVPSPVLWGLAMFVTSFIPLVGTFVVWGPAAVYLFFKGALLNSIILVIIGVVAISSVDNILRPIIIRGKMQMPTLAIFFSILGGIKVFGFIGFIMGPLVLALFISVAQMLQYMDEEETEAAGPQG</sequence>
<dbReference type="Pfam" id="PF01594">
    <property type="entry name" value="AI-2E_transport"/>
    <property type="match status" value="1"/>
</dbReference>
<feature type="transmembrane region" description="Helical" evidence="6">
    <location>
        <begin position="162"/>
        <end position="183"/>
    </location>
</feature>
<evidence type="ECO:0000256" key="2">
    <source>
        <dbReference type="ARBA" id="ARBA00009773"/>
    </source>
</evidence>
<dbReference type="EMBL" id="JAAYEE010000131">
    <property type="protein sequence ID" value="NLW35411.1"/>
    <property type="molecule type" value="Genomic_DNA"/>
</dbReference>
<evidence type="ECO:0000313" key="8">
    <source>
        <dbReference type="Proteomes" id="UP000777265"/>
    </source>
</evidence>
<feature type="transmembrane region" description="Helical" evidence="6">
    <location>
        <begin position="204"/>
        <end position="230"/>
    </location>
</feature>
<evidence type="ECO:0000256" key="4">
    <source>
        <dbReference type="ARBA" id="ARBA00022989"/>
    </source>
</evidence>
<keyword evidence="5 6" id="KW-0472">Membrane</keyword>
<feature type="transmembrane region" description="Helical" evidence="6">
    <location>
        <begin position="32"/>
        <end position="51"/>
    </location>
</feature>
<proteinExistence type="inferred from homology"/>